<feature type="domain" description="N-acetyltransferase" evidence="1">
    <location>
        <begin position="32"/>
        <end position="174"/>
    </location>
</feature>
<name>A0A3D4S6Y2_9ENTE</name>
<dbReference type="EMBL" id="DQHO01000019">
    <property type="protein sequence ID" value="HCS93711.1"/>
    <property type="molecule type" value="Genomic_DNA"/>
</dbReference>
<protein>
    <submittedName>
        <fullName evidence="2">GNAT family N-acetyltransferase</fullName>
    </submittedName>
</protein>
<reference evidence="2 3" key="1">
    <citation type="journal article" date="2018" name="Nat. Biotechnol.">
        <title>A standardized bacterial taxonomy based on genome phylogeny substantially revises the tree of life.</title>
        <authorList>
            <person name="Parks D.H."/>
            <person name="Chuvochina M."/>
            <person name="Waite D.W."/>
            <person name="Rinke C."/>
            <person name="Skarshewski A."/>
            <person name="Chaumeil P.A."/>
            <person name="Hugenholtz P."/>
        </authorList>
    </citation>
    <scope>NUCLEOTIDE SEQUENCE [LARGE SCALE GENOMIC DNA]</scope>
    <source>
        <strain evidence="2">UBA11306</strain>
    </source>
</reference>
<dbReference type="Proteomes" id="UP000262195">
    <property type="component" value="Unassembled WGS sequence"/>
</dbReference>
<sequence>MISVEDGIVLKGINSSHLLDVFKIYQSNQAYFKLMGVSEITLDLLKADQEARPPQKKGRTTNYIKRFEAISWQQSYVGVIDYLLGYPSKKTVFIGLLLIDDHYKGQKIGSHVVTDLSDKWQKKGYENVRLGVLVSNTSAFSFWKKQGFKIVEKSKTYPITADSFDVWIMERSIK</sequence>
<dbReference type="SUPFAM" id="SSF55729">
    <property type="entry name" value="Acyl-CoA N-acyltransferases (Nat)"/>
    <property type="match status" value="1"/>
</dbReference>
<organism evidence="2 3">
    <name type="scientific">Bavariicoccus seileri</name>
    <dbReference type="NCBI Taxonomy" id="549685"/>
    <lineage>
        <taxon>Bacteria</taxon>
        <taxon>Bacillati</taxon>
        <taxon>Bacillota</taxon>
        <taxon>Bacilli</taxon>
        <taxon>Lactobacillales</taxon>
        <taxon>Enterococcaceae</taxon>
        <taxon>Bavariicoccus</taxon>
    </lineage>
</organism>
<dbReference type="InterPro" id="IPR016181">
    <property type="entry name" value="Acyl_CoA_acyltransferase"/>
</dbReference>
<gene>
    <name evidence="2" type="ORF">DIW15_03240</name>
</gene>
<evidence type="ECO:0000313" key="3">
    <source>
        <dbReference type="Proteomes" id="UP000262195"/>
    </source>
</evidence>
<keyword evidence="2" id="KW-0808">Transferase</keyword>
<dbReference type="Pfam" id="PF00583">
    <property type="entry name" value="Acetyltransf_1"/>
    <property type="match status" value="1"/>
</dbReference>
<evidence type="ECO:0000313" key="2">
    <source>
        <dbReference type="EMBL" id="HCS93711.1"/>
    </source>
</evidence>
<dbReference type="CDD" id="cd04301">
    <property type="entry name" value="NAT_SF"/>
    <property type="match status" value="1"/>
</dbReference>
<evidence type="ECO:0000259" key="1">
    <source>
        <dbReference type="PROSITE" id="PS51186"/>
    </source>
</evidence>
<dbReference type="GO" id="GO:0016747">
    <property type="term" value="F:acyltransferase activity, transferring groups other than amino-acyl groups"/>
    <property type="evidence" value="ECO:0007669"/>
    <property type="project" value="InterPro"/>
</dbReference>
<dbReference type="STRING" id="1121105.GCA_000421665_01668"/>
<dbReference type="PROSITE" id="PS51186">
    <property type="entry name" value="GNAT"/>
    <property type="match status" value="1"/>
</dbReference>
<dbReference type="RefSeq" id="WP_022796929.1">
    <property type="nucleotide sequence ID" value="NZ_JBQDSL010000014.1"/>
</dbReference>
<proteinExistence type="predicted"/>
<dbReference type="InterPro" id="IPR000182">
    <property type="entry name" value="GNAT_dom"/>
</dbReference>
<dbReference type="Gene3D" id="3.40.630.30">
    <property type="match status" value="1"/>
</dbReference>
<dbReference type="AlphaFoldDB" id="A0A3D4S6Y2"/>
<comment type="caution">
    <text evidence="2">The sequence shown here is derived from an EMBL/GenBank/DDBJ whole genome shotgun (WGS) entry which is preliminary data.</text>
</comment>
<accession>A0A3D4S6Y2</accession>